<name>A0A091B407_9GAMM</name>
<dbReference type="InterPro" id="IPR038390">
    <property type="entry name" value="Metal_Tscrpt_repr_sf"/>
</dbReference>
<dbReference type="Pfam" id="PF02583">
    <property type="entry name" value="Trns_repr_metal"/>
    <property type="match status" value="1"/>
</dbReference>
<proteinExistence type="inferred from homology"/>
<reference evidence="2 3" key="1">
    <citation type="submission" date="2013-09" db="EMBL/GenBank/DDBJ databases">
        <title>Genome sequencing of Arenimonas malthae.</title>
        <authorList>
            <person name="Chen F."/>
            <person name="Wang G."/>
        </authorList>
    </citation>
    <scope>NUCLEOTIDE SEQUENCE [LARGE SCALE GENOMIC DNA]</scope>
    <source>
        <strain evidence="2 3">CC-JY-1</strain>
    </source>
</reference>
<dbReference type="GO" id="GO:0045892">
    <property type="term" value="P:negative regulation of DNA-templated transcription"/>
    <property type="evidence" value="ECO:0007669"/>
    <property type="project" value="UniProtKB-ARBA"/>
</dbReference>
<evidence type="ECO:0000313" key="3">
    <source>
        <dbReference type="Proteomes" id="UP000029392"/>
    </source>
</evidence>
<accession>A0A091B407</accession>
<dbReference type="AlphaFoldDB" id="A0A091B407"/>
<comment type="similarity">
    <text evidence="1">Belongs to the FrmR/RcnR family.</text>
</comment>
<evidence type="ECO:0000313" key="2">
    <source>
        <dbReference type="EMBL" id="KFN47338.1"/>
    </source>
</evidence>
<organism evidence="2 3">
    <name type="scientific">Arenimonas malthae CC-JY-1</name>
    <dbReference type="NCBI Taxonomy" id="1384054"/>
    <lineage>
        <taxon>Bacteria</taxon>
        <taxon>Pseudomonadati</taxon>
        <taxon>Pseudomonadota</taxon>
        <taxon>Gammaproteobacteria</taxon>
        <taxon>Lysobacterales</taxon>
        <taxon>Lysobacteraceae</taxon>
        <taxon>Arenimonas</taxon>
    </lineage>
</organism>
<dbReference type="GO" id="GO:0046872">
    <property type="term" value="F:metal ion binding"/>
    <property type="evidence" value="ECO:0007669"/>
    <property type="project" value="InterPro"/>
</dbReference>
<dbReference type="PANTHER" id="PTHR33677:SF5">
    <property type="entry name" value="TRANSCRIPTIONAL REPRESSOR FRMR"/>
    <property type="match status" value="1"/>
</dbReference>
<gene>
    <name evidence="2" type="ORF">N790_07890</name>
</gene>
<dbReference type="PATRIC" id="fig|1384054.3.peg.1643"/>
<keyword evidence="3" id="KW-1185">Reference proteome</keyword>
<dbReference type="Gene3D" id="1.20.58.1000">
    <property type="entry name" value="Metal-sensitive repressor, helix protomer"/>
    <property type="match status" value="1"/>
</dbReference>
<dbReference type="PANTHER" id="PTHR33677">
    <property type="entry name" value="TRANSCRIPTIONAL REPRESSOR FRMR-RELATED"/>
    <property type="match status" value="1"/>
</dbReference>
<dbReference type="Proteomes" id="UP000029392">
    <property type="component" value="Unassembled WGS sequence"/>
</dbReference>
<evidence type="ECO:0008006" key="4">
    <source>
        <dbReference type="Google" id="ProtNLM"/>
    </source>
</evidence>
<dbReference type="eggNOG" id="COG1937">
    <property type="taxonomic scope" value="Bacteria"/>
</dbReference>
<dbReference type="InterPro" id="IPR003735">
    <property type="entry name" value="Metal_Tscrpt_repr"/>
</dbReference>
<dbReference type="OrthoDB" id="9806052at2"/>
<dbReference type="RefSeq" id="WP_084062800.1">
    <property type="nucleotide sequence ID" value="NZ_AVCH01000162.1"/>
</dbReference>
<sequence>MPTPSKRKAPKKATGTAVATVQTATEIRAAHQRAIGLRLRRVEGQIRGVLRMVEGGESCEDIAQQLAAARQALDRAFFEMMACSLEYEIADGRDESQRQERVSGIIRTLSKYA</sequence>
<evidence type="ECO:0000256" key="1">
    <source>
        <dbReference type="ARBA" id="ARBA00005260"/>
    </source>
</evidence>
<dbReference type="STRING" id="1384054.N790_07890"/>
<dbReference type="EMBL" id="AVCH01000162">
    <property type="protein sequence ID" value="KFN47338.1"/>
    <property type="molecule type" value="Genomic_DNA"/>
</dbReference>
<comment type="caution">
    <text evidence="2">The sequence shown here is derived from an EMBL/GenBank/DDBJ whole genome shotgun (WGS) entry which is preliminary data.</text>
</comment>
<protein>
    <recommendedName>
        <fullName evidence="4">Transcriptional regulator</fullName>
    </recommendedName>
</protein>
<dbReference type="GO" id="GO:0003677">
    <property type="term" value="F:DNA binding"/>
    <property type="evidence" value="ECO:0007669"/>
    <property type="project" value="InterPro"/>
</dbReference>